<organism evidence="2 3">
    <name type="scientific">candidate division TA06 bacterium SM23_40</name>
    <dbReference type="NCBI Taxonomy" id="1703774"/>
    <lineage>
        <taxon>Bacteria</taxon>
        <taxon>Bacteria division TA06</taxon>
    </lineage>
</organism>
<gene>
    <name evidence="2" type="ORF">AMJ82_06195</name>
</gene>
<dbReference type="PROSITE" id="PS50106">
    <property type="entry name" value="PDZ"/>
    <property type="match status" value="1"/>
</dbReference>
<dbReference type="CDD" id="cd06779">
    <property type="entry name" value="cpPDZ_Deg_HtrA-like"/>
    <property type="match status" value="1"/>
</dbReference>
<protein>
    <recommendedName>
        <fullName evidence="1">PDZ domain-containing protein</fullName>
    </recommendedName>
</protein>
<evidence type="ECO:0000313" key="3">
    <source>
        <dbReference type="Proteomes" id="UP000051717"/>
    </source>
</evidence>
<dbReference type="AlphaFoldDB" id="A0A0S8GBK0"/>
<feature type="domain" description="PDZ" evidence="1">
    <location>
        <begin position="82"/>
        <end position="146"/>
    </location>
</feature>
<proteinExistence type="predicted"/>
<comment type="caution">
    <text evidence="2">The sequence shown here is derived from an EMBL/GenBank/DDBJ whole genome shotgun (WGS) entry which is preliminary data.</text>
</comment>
<evidence type="ECO:0000313" key="2">
    <source>
        <dbReference type="EMBL" id="KPK69197.1"/>
    </source>
</evidence>
<dbReference type="InterPro" id="IPR036034">
    <property type="entry name" value="PDZ_sf"/>
</dbReference>
<dbReference type="SMART" id="SM00228">
    <property type="entry name" value="PDZ"/>
    <property type="match status" value="1"/>
</dbReference>
<accession>A0A0S8GBK0</accession>
<dbReference type="Proteomes" id="UP000051717">
    <property type="component" value="Unassembled WGS sequence"/>
</dbReference>
<dbReference type="Gene3D" id="2.30.42.10">
    <property type="match status" value="1"/>
</dbReference>
<evidence type="ECO:0000259" key="1">
    <source>
        <dbReference type="PROSITE" id="PS50106"/>
    </source>
</evidence>
<dbReference type="InterPro" id="IPR001478">
    <property type="entry name" value="PDZ"/>
</dbReference>
<dbReference type="Pfam" id="PF13180">
    <property type="entry name" value="PDZ_2"/>
    <property type="match status" value="1"/>
</dbReference>
<reference evidence="2 3" key="1">
    <citation type="journal article" date="2015" name="Microbiome">
        <title>Genomic resolution of linkages in carbon, nitrogen, and sulfur cycling among widespread estuary sediment bacteria.</title>
        <authorList>
            <person name="Baker B.J."/>
            <person name="Lazar C.S."/>
            <person name="Teske A.P."/>
            <person name="Dick G.J."/>
        </authorList>
    </citation>
    <scope>NUCLEOTIDE SEQUENCE [LARGE SCALE GENOMIC DNA]</scope>
    <source>
        <strain evidence="2">SM23_40</strain>
    </source>
</reference>
<dbReference type="EMBL" id="LJUI01000044">
    <property type="protein sequence ID" value="KPK69197.1"/>
    <property type="molecule type" value="Genomic_DNA"/>
</dbReference>
<dbReference type="SUPFAM" id="SSF50156">
    <property type="entry name" value="PDZ domain-like"/>
    <property type="match status" value="1"/>
</dbReference>
<name>A0A0S8GBK0_UNCT6</name>
<sequence>MTSACRCAMDLLPDRTVRSPWLAAISAGVALLLVLASTPRIASGEAEPAPEEAASSLREQARRMYLMPPDVVRDIEPRTYFGAYLERVEPDSLILPEGVRYETGVGIDRVVPGSPAEEAGFREGDIILSLDQERFGADPDEAVNILSKRLKEKKPGDRIRIEYLRDGRVRRVSAPLGTRPILDMPSKPHPELASIFQGRRDPSMAERAVEQFDLLEEYAEVASQTAAVAAVDYNHRQVLPERPNPFRLQEVTYLLRRPTELALVSDGICRSLEDEFNTEQRNTAELVIQAAGHLDETVPRPPSPPRDLGLDGLIGVMEKSTRMIGEALDELTHEEMELAHRLLPTLLDYEDDWEEALEEIEDEGARKAAIAEKEEELATLFRAALRADLGRLFGAAAYLSQLSDPPAANRIRATLADFPAKPFPQIYEQSFLGDIRLVRETDFGLVVIGGPGTSVYLADAALIVDLGGDDYYANNAGGSRRESPCALVLDFDGDDVYACDSAISQGAGLLGVGILIDYEGNDTYSARNDAQAVGLFGVGMLIDLAGNDSYNGDQFVQGGGVIGLGLLCEGEGTDTYRAHCFSQGFGYVKGLGLVLEVDGEDTYSAGWKYADFRIPDRAFDSMSQGFGFGMRPWVVGTGADGGIGILLDSSGHDVYMGDFFCQGSSYWYALGILLDRSGADRYLSGNYSQGAGIHLSVGALIDEEGDDQYTCYDALCQGAAHDWAAGLLHDVSGNDLYVGHHLVQGGCGTVSMAILADGGGDDTYVAGDVAQSQGAGVWRDIREYGSIGMLIDGGGEDTYSDARISNGATITKETWGIVIDSDTASGDAYAE</sequence>